<feature type="transmembrane region" description="Helical" evidence="2">
    <location>
        <begin position="93"/>
        <end position="116"/>
    </location>
</feature>
<dbReference type="Proteomes" id="UP001209540">
    <property type="component" value="Unassembled WGS sequence"/>
</dbReference>
<name>A0AAD5PKF1_9FUNG</name>
<reference evidence="3" key="1">
    <citation type="journal article" date="2022" name="IScience">
        <title>Evolution of zygomycete secretomes and the origins of terrestrial fungal ecologies.</title>
        <authorList>
            <person name="Chang Y."/>
            <person name="Wang Y."/>
            <person name="Mondo S."/>
            <person name="Ahrendt S."/>
            <person name="Andreopoulos W."/>
            <person name="Barry K."/>
            <person name="Beard J."/>
            <person name="Benny G.L."/>
            <person name="Blankenship S."/>
            <person name="Bonito G."/>
            <person name="Cuomo C."/>
            <person name="Desiro A."/>
            <person name="Gervers K.A."/>
            <person name="Hundley H."/>
            <person name="Kuo A."/>
            <person name="LaButti K."/>
            <person name="Lang B.F."/>
            <person name="Lipzen A."/>
            <person name="O'Donnell K."/>
            <person name="Pangilinan J."/>
            <person name="Reynolds N."/>
            <person name="Sandor L."/>
            <person name="Smith M.E."/>
            <person name="Tsang A."/>
            <person name="Grigoriev I.V."/>
            <person name="Stajich J.E."/>
            <person name="Spatafora J.W."/>
        </authorList>
    </citation>
    <scope>NUCLEOTIDE SEQUENCE</scope>
    <source>
        <strain evidence="3">RSA 2281</strain>
    </source>
</reference>
<feature type="transmembrane region" description="Helical" evidence="2">
    <location>
        <begin position="12"/>
        <end position="34"/>
    </location>
</feature>
<reference evidence="3" key="2">
    <citation type="submission" date="2023-02" db="EMBL/GenBank/DDBJ databases">
        <authorList>
            <consortium name="DOE Joint Genome Institute"/>
            <person name="Mondo S.J."/>
            <person name="Chang Y."/>
            <person name="Wang Y."/>
            <person name="Ahrendt S."/>
            <person name="Andreopoulos W."/>
            <person name="Barry K."/>
            <person name="Beard J."/>
            <person name="Benny G.L."/>
            <person name="Blankenship S."/>
            <person name="Bonito G."/>
            <person name="Cuomo C."/>
            <person name="Desiro A."/>
            <person name="Gervers K.A."/>
            <person name="Hundley H."/>
            <person name="Kuo A."/>
            <person name="LaButti K."/>
            <person name="Lang B.F."/>
            <person name="Lipzen A."/>
            <person name="O'Donnell K."/>
            <person name="Pangilinan J."/>
            <person name="Reynolds N."/>
            <person name="Sandor L."/>
            <person name="Smith M.W."/>
            <person name="Tsang A."/>
            <person name="Grigoriev I.V."/>
            <person name="Stajich J.E."/>
            <person name="Spatafora J.W."/>
        </authorList>
    </citation>
    <scope>NUCLEOTIDE SEQUENCE</scope>
    <source>
        <strain evidence="3">RSA 2281</strain>
    </source>
</reference>
<feature type="transmembrane region" description="Helical" evidence="2">
    <location>
        <begin position="147"/>
        <end position="168"/>
    </location>
</feature>
<organism evidence="3 4">
    <name type="scientific">Phascolomyces articulosus</name>
    <dbReference type="NCBI Taxonomy" id="60185"/>
    <lineage>
        <taxon>Eukaryota</taxon>
        <taxon>Fungi</taxon>
        <taxon>Fungi incertae sedis</taxon>
        <taxon>Mucoromycota</taxon>
        <taxon>Mucoromycotina</taxon>
        <taxon>Mucoromycetes</taxon>
        <taxon>Mucorales</taxon>
        <taxon>Lichtheimiaceae</taxon>
        <taxon>Phascolomyces</taxon>
    </lineage>
</organism>
<comment type="caution">
    <text evidence="3">The sequence shown here is derived from an EMBL/GenBank/DDBJ whole genome shotgun (WGS) entry which is preliminary data.</text>
</comment>
<keyword evidence="4" id="KW-1185">Reference proteome</keyword>
<feature type="transmembrane region" description="Helical" evidence="2">
    <location>
        <begin position="54"/>
        <end position="81"/>
    </location>
</feature>
<dbReference type="AlphaFoldDB" id="A0AAD5PKF1"/>
<gene>
    <name evidence="3" type="ORF">BDA99DRAFT_588458</name>
</gene>
<sequence length="342" mass="37146">MTFKAKHDAIAHITLLVLVQWISIAVIVLNAIALNVSSNSNLGLITSDAGPQDHMLLVIGAISLLGSSLLLCLHLHVFLQLMDNRPFAPSKTILALEMTTGVVLIGLWASATSIIMTNYNVSSPCRTDNSEFVQVYGQACSLLSNSIILAFAATGGWLLIILATLITLTRSSLYASATVFTVESPTRTKRSSSAFALVAGSKSPSMQSISSYQQKQPTYPSTAVVQQKSMVRDSMDCGGSTRYSYQQNGRRYPQTSIDGKRSFREHTASWCSEYSTATTAAGQDDTFGKSSMDPISLGDLPRIQEGMSNMDLSFLAQSYNEQQQRKSKHSLSFSNPFTTHKS</sequence>
<evidence type="ECO:0000256" key="1">
    <source>
        <dbReference type="SAM" id="MobiDB-lite"/>
    </source>
</evidence>
<accession>A0AAD5PKF1</accession>
<evidence type="ECO:0000256" key="2">
    <source>
        <dbReference type="SAM" id="Phobius"/>
    </source>
</evidence>
<proteinExistence type="predicted"/>
<evidence type="ECO:0000313" key="4">
    <source>
        <dbReference type="Proteomes" id="UP001209540"/>
    </source>
</evidence>
<dbReference type="EMBL" id="JAIXMP010000003">
    <property type="protein sequence ID" value="KAI9275588.1"/>
    <property type="molecule type" value="Genomic_DNA"/>
</dbReference>
<keyword evidence="2" id="KW-1133">Transmembrane helix</keyword>
<protein>
    <recommendedName>
        <fullName evidence="5">Transmembrane protein</fullName>
    </recommendedName>
</protein>
<feature type="compositionally biased region" description="Polar residues" evidence="1">
    <location>
        <begin position="330"/>
        <end position="342"/>
    </location>
</feature>
<evidence type="ECO:0008006" key="5">
    <source>
        <dbReference type="Google" id="ProtNLM"/>
    </source>
</evidence>
<feature type="region of interest" description="Disordered" evidence="1">
    <location>
        <begin position="318"/>
        <end position="342"/>
    </location>
</feature>
<keyword evidence="2" id="KW-0472">Membrane</keyword>
<keyword evidence="2" id="KW-0812">Transmembrane</keyword>
<evidence type="ECO:0000313" key="3">
    <source>
        <dbReference type="EMBL" id="KAI9275588.1"/>
    </source>
</evidence>